<dbReference type="InterPro" id="IPR017939">
    <property type="entry name" value="G-Glutamylcylcotransferase"/>
</dbReference>
<feature type="domain" description="Gamma-glutamylcyclotransferase AIG2-like" evidence="4">
    <location>
        <begin position="5"/>
        <end position="113"/>
    </location>
</feature>
<dbReference type="AlphaFoldDB" id="A0A3E3K0U2"/>
<dbReference type="GeneID" id="97193263"/>
<dbReference type="EMBL" id="QVLX01000005">
    <property type="protein sequence ID" value="RGE86435.1"/>
    <property type="molecule type" value="Genomic_DNA"/>
</dbReference>
<dbReference type="RefSeq" id="WP_024733022.1">
    <property type="nucleotide sequence ID" value="NZ_BAABYU010000001.1"/>
</dbReference>
<protein>
    <submittedName>
        <fullName evidence="5">Gamma-glutamylcyclotransferase</fullName>
    </submittedName>
</protein>
<organism evidence="5 6">
    <name type="scientific">Sellimonas intestinalis</name>
    <dbReference type="NCBI Taxonomy" id="1653434"/>
    <lineage>
        <taxon>Bacteria</taxon>
        <taxon>Bacillati</taxon>
        <taxon>Bacillota</taxon>
        <taxon>Clostridia</taxon>
        <taxon>Lachnospirales</taxon>
        <taxon>Lachnospiraceae</taxon>
        <taxon>Sellimonas</taxon>
    </lineage>
</organism>
<keyword evidence="6" id="KW-1185">Reference proteome</keyword>
<proteinExistence type="predicted"/>
<evidence type="ECO:0000313" key="5">
    <source>
        <dbReference type="EMBL" id="RGE86435.1"/>
    </source>
</evidence>
<evidence type="ECO:0000256" key="2">
    <source>
        <dbReference type="PIRSR" id="PIRSR617939-1"/>
    </source>
</evidence>
<dbReference type="OrthoDB" id="158990at2"/>
<dbReference type="Gene3D" id="3.10.490.10">
    <property type="entry name" value="Gamma-glutamyl cyclotransferase-like"/>
    <property type="match status" value="1"/>
</dbReference>
<comment type="caution">
    <text evidence="5">The sequence shown here is derived from an EMBL/GenBank/DDBJ whole genome shotgun (WGS) entry which is preliminary data.</text>
</comment>
<evidence type="ECO:0000256" key="1">
    <source>
        <dbReference type="ARBA" id="ARBA00023239"/>
    </source>
</evidence>
<dbReference type="Proteomes" id="UP000261080">
    <property type="component" value="Unassembled WGS sequence"/>
</dbReference>
<evidence type="ECO:0000313" key="6">
    <source>
        <dbReference type="Proteomes" id="UP000261080"/>
    </source>
</evidence>
<dbReference type="InterPro" id="IPR036568">
    <property type="entry name" value="GGCT-like_sf"/>
</dbReference>
<evidence type="ECO:0000259" key="4">
    <source>
        <dbReference type="Pfam" id="PF06094"/>
    </source>
</evidence>
<feature type="binding site" evidence="3">
    <location>
        <begin position="4"/>
        <end position="9"/>
    </location>
    <ligand>
        <name>substrate</name>
    </ligand>
</feature>
<dbReference type="SUPFAM" id="SSF110857">
    <property type="entry name" value="Gamma-glutamyl cyclotransferase-like"/>
    <property type="match status" value="1"/>
</dbReference>
<gene>
    <name evidence="5" type="ORF">DW016_10255</name>
</gene>
<dbReference type="InterPro" id="IPR013024">
    <property type="entry name" value="GGCT-like"/>
</dbReference>
<reference evidence="5 6" key="1">
    <citation type="submission" date="2018-08" db="EMBL/GenBank/DDBJ databases">
        <title>A genome reference for cultivated species of the human gut microbiota.</title>
        <authorList>
            <person name="Zou Y."/>
            <person name="Xue W."/>
            <person name="Luo G."/>
        </authorList>
    </citation>
    <scope>NUCLEOTIDE SEQUENCE [LARGE SCALE GENOMIC DNA]</scope>
    <source>
        <strain evidence="5 6">AF37-2AT</strain>
    </source>
</reference>
<dbReference type="CDD" id="cd06661">
    <property type="entry name" value="GGCT_like"/>
    <property type="match status" value="1"/>
</dbReference>
<dbReference type="PANTHER" id="PTHR12935:SF0">
    <property type="entry name" value="GAMMA-GLUTAMYLCYCLOTRANSFERASE"/>
    <property type="match status" value="1"/>
</dbReference>
<evidence type="ECO:0000256" key="3">
    <source>
        <dbReference type="PIRSR" id="PIRSR617939-2"/>
    </source>
</evidence>
<dbReference type="Pfam" id="PF06094">
    <property type="entry name" value="GGACT"/>
    <property type="match status" value="1"/>
</dbReference>
<feature type="binding site" evidence="3">
    <location>
        <position position="118"/>
    </location>
    <ligand>
        <name>substrate</name>
    </ligand>
</feature>
<dbReference type="GO" id="GO:0016740">
    <property type="term" value="F:transferase activity"/>
    <property type="evidence" value="ECO:0007669"/>
    <property type="project" value="UniProtKB-KW"/>
</dbReference>
<sequence length="145" mass="16504">MKLYIAYGSNLHKQQMEKRCPDAVPHAVGTLNGWELVYRGVNPNRIYATLQQKEGASTPVVLWEITPKDETNLDEYEDYPTLYYKQDIPVTLTDGTTILAMVYLMTDQATPGRPSDTYIQTIREGYEDFDLDLSVFEASLKHGCC</sequence>
<accession>A0A3E3K0U2</accession>
<feature type="active site" description="Proton acceptor" evidence="2">
    <location>
        <position position="77"/>
    </location>
</feature>
<keyword evidence="5" id="KW-0808">Transferase</keyword>
<dbReference type="PANTHER" id="PTHR12935">
    <property type="entry name" value="GAMMA-GLUTAMYLCYCLOTRANSFERASE"/>
    <property type="match status" value="1"/>
</dbReference>
<keyword evidence="1" id="KW-0456">Lyase</keyword>
<name>A0A3E3K0U2_9FIRM</name>
<dbReference type="GO" id="GO:0003839">
    <property type="term" value="F:gamma-glutamylcyclotransferase activity"/>
    <property type="evidence" value="ECO:0007669"/>
    <property type="project" value="InterPro"/>
</dbReference>
<dbReference type="InterPro" id="IPR009288">
    <property type="entry name" value="AIG2-like_dom"/>
</dbReference>